<reference evidence="3" key="1">
    <citation type="submission" date="2016-11" db="EMBL/GenBank/DDBJ databases">
        <authorList>
            <person name="Varghese N."/>
            <person name="Submissions S."/>
        </authorList>
    </citation>
    <scope>NUCLEOTIDE SEQUENCE [LARGE SCALE GENOMIC DNA]</scope>
    <source>
        <strain evidence="3">DSM 18095</strain>
    </source>
</reference>
<dbReference type="AlphaFoldDB" id="A0A1M4W5F9"/>
<dbReference type="RefSeq" id="WP_174905296.1">
    <property type="nucleotide sequence ID" value="NZ_FQTY01000006.1"/>
</dbReference>
<feature type="domain" description="DUF7852" evidence="1">
    <location>
        <begin position="35"/>
        <end position="135"/>
    </location>
</feature>
<accession>A0A1M4W5F9</accession>
<dbReference type="NCBIfam" id="NF045794">
    <property type="entry name" value="CsxC_fam"/>
    <property type="match status" value="1"/>
</dbReference>
<evidence type="ECO:0000259" key="1">
    <source>
        <dbReference type="Pfam" id="PF25250"/>
    </source>
</evidence>
<sequence length="295" mass="32970">MYNPIEGTTISNVRVFDSNFGQTRVNSKPHVPECNSNSKHQNLCVDVKSNVLDSCTNTPVTPIGISTGVVAKIPVVLAELTVQFHVGALIHLPERALEVKNIKKRVKITQCMLLQPTNVLFIKGFIRKNIDYSTGTCANMKGICGELHHCTVDVPFECSTPLSFSTPPAELAVNSSAEFEYFKVSDLPNKHFAEKDKLLAGDLSEFNQIIVENFNELPFCELISARIFEFDEFIGRHSHHDEELPFEEKFFKKIEEKMVIELRVKVLQNRQVQIPAVTGTSGGCPSHFTCSADED</sequence>
<organism evidence="2 3">
    <name type="scientific">Tissierella praeacuta DSM 18095</name>
    <dbReference type="NCBI Taxonomy" id="1123404"/>
    <lineage>
        <taxon>Bacteria</taxon>
        <taxon>Bacillati</taxon>
        <taxon>Bacillota</taxon>
        <taxon>Tissierellia</taxon>
        <taxon>Tissierellales</taxon>
        <taxon>Tissierellaceae</taxon>
        <taxon>Tissierella</taxon>
    </lineage>
</organism>
<protein>
    <recommendedName>
        <fullName evidence="1">DUF7852 domain-containing protein</fullName>
    </recommendedName>
</protein>
<dbReference type="Pfam" id="PF25250">
    <property type="entry name" value="DUF7852"/>
    <property type="match status" value="1"/>
</dbReference>
<evidence type="ECO:0000313" key="2">
    <source>
        <dbReference type="EMBL" id="SHE76333.1"/>
    </source>
</evidence>
<dbReference type="STRING" id="1123404.SAMN02745784_01729"/>
<dbReference type="GeneID" id="90994298"/>
<gene>
    <name evidence="2" type="ORF">SAMN02745784_01729</name>
</gene>
<proteinExistence type="predicted"/>
<evidence type="ECO:0000313" key="3">
    <source>
        <dbReference type="Proteomes" id="UP000184114"/>
    </source>
</evidence>
<dbReference type="Proteomes" id="UP000184114">
    <property type="component" value="Unassembled WGS sequence"/>
</dbReference>
<dbReference type="InterPro" id="IPR057174">
    <property type="entry name" value="DUF7852"/>
</dbReference>
<keyword evidence="3" id="KW-1185">Reference proteome</keyword>
<dbReference type="EMBL" id="FQTY01000006">
    <property type="protein sequence ID" value="SHE76333.1"/>
    <property type="molecule type" value="Genomic_DNA"/>
</dbReference>
<name>A0A1M4W5F9_9FIRM</name>
<dbReference type="InterPro" id="IPR054845">
    <property type="entry name" value="Exosporium_prot_C"/>
</dbReference>